<dbReference type="Proteomes" id="UP000643810">
    <property type="component" value="Unassembled WGS sequence"/>
</dbReference>
<proteinExistence type="predicted"/>
<sequence length="242" mass="27587">MAYVIGDFSFETEEDAREAQKEVQAISYIMKQIDNEDPKAVLAAYQQMVKKDLFHTKLGLGFLEDMRKQLLALPEIDAADLPPVPSLPPKPQTERLLIKEEEAPAPKRPVEKKEGAKPAPKPGAEEKRAGGKSASRPTRQTKEEKVEKASRKEKKQKEKIEDLTPEKMTVALKRYKKLSRLLLIACITMLLIIIGMFAINATSQNPTILNYEEKIVDKYASWEEELDAREQELNEREQKLNQ</sequence>
<evidence type="ECO:0000313" key="5">
    <source>
        <dbReference type="Proteomes" id="UP000643810"/>
    </source>
</evidence>
<keyword evidence="3" id="KW-1133">Transmembrane helix</keyword>
<keyword evidence="5" id="KW-1185">Reference proteome</keyword>
<evidence type="ECO:0000256" key="3">
    <source>
        <dbReference type="SAM" id="Phobius"/>
    </source>
</evidence>
<dbReference type="RefSeq" id="WP_186853556.1">
    <property type="nucleotide sequence ID" value="NZ_JACOPG010000001.1"/>
</dbReference>
<protein>
    <submittedName>
        <fullName evidence="4">Uncharacterized protein</fullName>
    </submittedName>
</protein>
<feature type="compositionally biased region" description="Basic and acidic residues" evidence="2">
    <location>
        <begin position="92"/>
        <end position="116"/>
    </location>
</feature>
<reference evidence="4 5" key="1">
    <citation type="submission" date="2020-08" db="EMBL/GenBank/DDBJ databases">
        <title>Genome public.</title>
        <authorList>
            <person name="Liu C."/>
            <person name="Sun Q."/>
        </authorList>
    </citation>
    <scope>NUCLEOTIDE SEQUENCE [LARGE SCALE GENOMIC DNA]</scope>
    <source>
        <strain evidence="4 5">NSJ-9</strain>
    </source>
</reference>
<keyword evidence="3" id="KW-0812">Transmembrane</keyword>
<feature type="transmembrane region" description="Helical" evidence="3">
    <location>
        <begin position="181"/>
        <end position="199"/>
    </location>
</feature>
<keyword evidence="1" id="KW-0175">Coiled coil</keyword>
<evidence type="ECO:0000256" key="1">
    <source>
        <dbReference type="SAM" id="Coils"/>
    </source>
</evidence>
<feature type="compositionally biased region" description="Pro residues" evidence="2">
    <location>
        <begin position="82"/>
        <end position="91"/>
    </location>
</feature>
<dbReference type="EMBL" id="JACOPG010000001">
    <property type="protein sequence ID" value="MBC5685022.1"/>
    <property type="molecule type" value="Genomic_DNA"/>
</dbReference>
<evidence type="ECO:0000256" key="2">
    <source>
        <dbReference type="SAM" id="MobiDB-lite"/>
    </source>
</evidence>
<keyword evidence="3" id="KW-0472">Membrane</keyword>
<gene>
    <name evidence="4" type="ORF">H8R94_00105</name>
</gene>
<name>A0ABR7GC54_9FIRM</name>
<feature type="region of interest" description="Disordered" evidence="2">
    <location>
        <begin position="79"/>
        <end position="160"/>
    </location>
</feature>
<feature type="coiled-coil region" evidence="1">
    <location>
        <begin position="212"/>
        <end position="239"/>
    </location>
</feature>
<evidence type="ECO:0000313" key="4">
    <source>
        <dbReference type="EMBL" id="MBC5685022.1"/>
    </source>
</evidence>
<feature type="compositionally biased region" description="Basic and acidic residues" evidence="2">
    <location>
        <begin position="140"/>
        <end position="160"/>
    </location>
</feature>
<organism evidence="4 5">
    <name type="scientific">Roseburia lenta</name>
    <dbReference type="NCBI Taxonomy" id="2763061"/>
    <lineage>
        <taxon>Bacteria</taxon>
        <taxon>Bacillati</taxon>
        <taxon>Bacillota</taxon>
        <taxon>Clostridia</taxon>
        <taxon>Lachnospirales</taxon>
        <taxon>Lachnospiraceae</taxon>
        <taxon>Roseburia</taxon>
    </lineage>
</organism>
<accession>A0ABR7GC54</accession>
<comment type="caution">
    <text evidence="4">The sequence shown here is derived from an EMBL/GenBank/DDBJ whole genome shotgun (WGS) entry which is preliminary data.</text>
</comment>